<feature type="chain" id="PRO_5013280534" evidence="2">
    <location>
        <begin position="24"/>
        <end position="444"/>
    </location>
</feature>
<evidence type="ECO:0000256" key="2">
    <source>
        <dbReference type="SAM" id="SignalP"/>
    </source>
</evidence>
<dbReference type="PROSITE" id="PS50005">
    <property type="entry name" value="TPR"/>
    <property type="match status" value="2"/>
</dbReference>
<dbReference type="SMART" id="SM00028">
    <property type="entry name" value="TPR"/>
    <property type="match status" value="2"/>
</dbReference>
<evidence type="ECO:0000256" key="1">
    <source>
        <dbReference type="PROSITE-ProRule" id="PRU00339"/>
    </source>
</evidence>
<evidence type="ECO:0000313" key="3">
    <source>
        <dbReference type="EMBL" id="SNS28239.1"/>
    </source>
</evidence>
<name>A0A239D7I0_9BACT</name>
<dbReference type="EMBL" id="FZOU01000001">
    <property type="protein sequence ID" value="SNS28239.1"/>
    <property type="molecule type" value="Genomic_DNA"/>
</dbReference>
<dbReference type="InterPro" id="IPR011990">
    <property type="entry name" value="TPR-like_helical_dom_sf"/>
</dbReference>
<protein>
    <submittedName>
        <fullName evidence="3">Tetratricopeptide repeat-containing protein</fullName>
    </submittedName>
</protein>
<evidence type="ECO:0000313" key="4">
    <source>
        <dbReference type="Proteomes" id="UP000198356"/>
    </source>
</evidence>
<dbReference type="SUPFAM" id="SSF48452">
    <property type="entry name" value="TPR-like"/>
    <property type="match status" value="1"/>
</dbReference>
<dbReference type="Proteomes" id="UP000198356">
    <property type="component" value="Unassembled WGS sequence"/>
</dbReference>
<organism evidence="3 4">
    <name type="scientific">Granulicella rosea</name>
    <dbReference type="NCBI Taxonomy" id="474952"/>
    <lineage>
        <taxon>Bacteria</taxon>
        <taxon>Pseudomonadati</taxon>
        <taxon>Acidobacteriota</taxon>
        <taxon>Terriglobia</taxon>
        <taxon>Terriglobales</taxon>
        <taxon>Acidobacteriaceae</taxon>
        <taxon>Granulicella</taxon>
    </lineage>
</organism>
<accession>A0A239D7I0</accession>
<feature type="signal peptide" evidence="2">
    <location>
        <begin position="1"/>
        <end position="23"/>
    </location>
</feature>
<dbReference type="Gene3D" id="1.25.40.10">
    <property type="entry name" value="Tetratricopeptide repeat domain"/>
    <property type="match status" value="1"/>
</dbReference>
<sequence length="444" mass="48322">MKTCSAVLLPLFVLGLCAAHASAQGAAQSAAQIAAQLDAQNRPVAAQHHEANFDAERKQANELFLADKFLESLPLYEDLCRRDQTIAVFAERHGIDLIKKSGTIADPAASRKMHNDGLAELRRAQKLGDNSPLVQTILGDAAKSPLGAILSGVPLTVGYSYQGTPQAQEALKRAEAVFATNDYAGALKFYQQAAALDPKLYTAALYSGDMYFRLKDAKNAGVWYQKAIDIDPNRETAWRYWGDVYLVGGSEPALAKEKYEQAVIAEPYGRPGWLALQKWAKAVKGTVRTPVVALPKFSTPDGKLAPDPALATETGNGHASWLVYEKERVAHGARTQFQPIVAGGSDANGQLTPTGYRHSLAEESASLRAMLLDVTAKLASGAVTQESLEPSLRTLLQLQKDGLLECWIVVNDADAGIRYDYPAYRKEHRDLLATYIDRYIVPQP</sequence>
<gene>
    <name evidence="3" type="ORF">SAMN05421770_101329</name>
</gene>
<keyword evidence="4" id="KW-1185">Reference proteome</keyword>
<feature type="repeat" description="TPR" evidence="1">
    <location>
        <begin position="167"/>
        <end position="200"/>
    </location>
</feature>
<dbReference type="InterPro" id="IPR019734">
    <property type="entry name" value="TPR_rpt"/>
</dbReference>
<dbReference type="OrthoDB" id="105319at2"/>
<reference evidence="3 4" key="1">
    <citation type="submission" date="2017-06" db="EMBL/GenBank/DDBJ databases">
        <authorList>
            <person name="Kim H.J."/>
            <person name="Triplett B.A."/>
        </authorList>
    </citation>
    <scope>NUCLEOTIDE SEQUENCE [LARGE SCALE GENOMIC DNA]</scope>
    <source>
        <strain evidence="3 4">DSM 18704</strain>
    </source>
</reference>
<proteinExistence type="predicted"/>
<dbReference type="AlphaFoldDB" id="A0A239D7I0"/>
<feature type="repeat" description="TPR" evidence="1">
    <location>
        <begin position="201"/>
        <end position="234"/>
    </location>
</feature>
<keyword evidence="1" id="KW-0802">TPR repeat</keyword>
<dbReference type="RefSeq" id="WP_142988158.1">
    <property type="nucleotide sequence ID" value="NZ_FZOU01000001.1"/>
</dbReference>
<keyword evidence="2" id="KW-0732">Signal</keyword>